<evidence type="ECO:0000313" key="3">
    <source>
        <dbReference type="EMBL" id="OJD14837.1"/>
    </source>
</evidence>
<evidence type="ECO:0008006" key="5">
    <source>
        <dbReference type="Google" id="ProtNLM"/>
    </source>
</evidence>
<feature type="region of interest" description="Disordered" evidence="1">
    <location>
        <begin position="82"/>
        <end position="107"/>
    </location>
</feature>
<keyword evidence="4" id="KW-1185">Reference proteome</keyword>
<evidence type="ECO:0000256" key="1">
    <source>
        <dbReference type="SAM" id="MobiDB-lite"/>
    </source>
</evidence>
<reference evidence="3 4" key="1">
    <citation type="submission" date="2015-07" db="EMBL/GenBank/DDBJ databases">
        <title>Emmonsia species relationships and genome sequence.</title>
        <authorList>
            <consortium name="The Broad Institute Genomics Platform"/>
            <person name="Cuomo C.A."/>
            <person name="Munoz J.F."/>
            <person name="Imamovic A."/>
            <person name="Priest M.E."/>
            <person name="Young S."/>
            <person name="Clay O.K."/>
            <person name="McEwen J.G."/>
        </authorList>
    </citation>
    <scope>NUCLEOTIDE SEQUENCE [LARGE SCALE GENOMIC DNA]</scope>
    <source>
        <strain evidence="3 4">UAMH 9510</strain>
    </source>
</reference>
<evidence type="ECO:0000313" key="4">
    <source>
        <dbReference type="Proteomes" id="UP000182235"/>
    </source>
</evidence>
<keyword evidence="2" id="KW-0732">Signal</keyword>
<organism evidence="3 4">
    <name type="scientific">Emergomyces pasteurianus Ep9510</name>
    <dbReference type="NCBI Taxonomy" id="1447872"/>
    <lineage>
        <taxon>Eukaryota</taxon>
        <taxon>Fungi</taxon>
        <taxon>Dikarya</taxon>
        <taxon>Ascomycota</taxon>
        <taxon>Pezizomycotina</taxon>
        <taxon>Eurotiomycetes</taxon>
        <taxon>Eurotiomycetidae</taxon>
        <taxon>Onygenales</taxon>
        <taxon>Ajellomycetaceae</taxon>
        <taxon>Emergomyces</taxon>
    </lineage>
</organism>
<dbReference type="AlphaFoldDB" id="A0A1J9QI09"/>
<gene>
    <name evidence="3" type="ORF">AJ78_04841</name>
</gene>
<dbReference type="OrthoDB" id="4188412at2759"/>
<protein>
    <recommendedName>
        <fullName evidence="5">EGF-like domain-containing protein</fullName>
    </recommendedName>
</protein>
<accession>A0A1J9QI09</accession>
<dbReference type="EMBL" id="LGRN01000193">
    <property type="protein sequence ID" value="OJD14837.1"/>
    <property type="molecule type" value="Genomic_DNA"/>
</dbReference>
<evidence type="ECO:0000256" key="2">
    <source>
        <dbReference type="SAM" id="SignalP"/>
    </source>
</evidence>
<sequence>MQLINKFMALALFLAPLGLAAPTNDASPAGAVSAASIVGTVSVDDPSTLGCKPGAYACKCGWGGKECWLEVCNASGRWQTSANCRDRSSPNGPETCRNGPNDTAYCI</sequence>
<comment type="caution">
    <text evidence="3">The sequence shown here is derived from an EMBL/GenBank/DDBJ whole genome shotgun (WGS) entry which is preliminary data.</text>
</comment>
<proteinExistence type="predicted"/>
<dbReference type="Proteomes" id="UP000182235">
    <property type="component" value="Unassembled WGS sequence"/>
</dbReference>
<name>A0A1J9QI09_9EURO</name>
<feature type="signal peptide" evidence="2">
    <location>
        <begin position="1"/>
        <end position="20"/>
    </location>
</feature>
<feature type="chain" id="PRO_5012927528" description="EGF-like domain-containing protein" evidence="2">
    <location>
        <begin position="21"/>
        <end position="107"/>
    </location>
</feature>